<keyword evidence="4" id="KW-1185">Reference proteome</keyword>
<proteinExistence type="predicted"/>
<dbReference type="AlphaFoldDB" id="A0A336JSA5"/>
<evidence type="ECO:0000313" key="2">
    <source>
        <dbReference type="EMBL" id="SSW91156.1"/>
    </source>
</evidence>
<dbReference type="Proteomes" id="UP000256343">
    <property type="component" value="Unassembled WGS sequence"/>
</dbReference>
<gene>
    <name evidence="1" type="ORF">BJ125_110126</name>
    <name evidence="2" type="ORF">SAMN05892882_110126</name>
</gene>
<organism evidence="2 3">
    <name type="scientific">Rhodopseudomonas pentothenatexigens</name>
    <dbReference type="NCBI Taxonomy" id="999699"/>
    <lineage>
        <taxon>Bacteria</taxon>
        <taxon>Pseudomonadati</taxon>
        <taxon>Pseudomonadota</taxon>
        <taxon>Alphaproteobacteria</taxon>
        <taxon>Hyphomicrobiales</taxon>
        <taxon>Nitrobacteraceae</taxon>
        <taxon>Rhodopseudomonas</taxon>
    </lineage>
</organism>
<evidence type="ECO:0000313" key="4">
    <source>
        <dbReference type="Proteomes" id="UP000256343"/>
    </source>
</evidence>
<name>A0A336JSA5_9BRAD</name>
<reference evidence="2 3" key="1">
    <citation type="submission" date="2017-08" db="EMBL/GenBank/DDBJ databases">
        <authorList>
            <person name="de Groot N.N."/>
        </authorList>
    </citation>
    <scope>NUCLEOTIDE SEQUENCE [LARGE SCALE GENOMIC DNA]</scope>
    <source>
        <strain evidence="2 3">JA575</strain>
    </source>
</reference>
<reference evidence="1 4" key="2">
    <citation type="submission" date="2018-07" db="EMBL/GenBank/DDBJ databases">
        <title>Genomic Encyclopedia of Archaeal and Bacterial Type Strains, Phase II (KMG-II): from individual species to whole genera.</title>
        <authorList>
            <person name="Goeker M."/>
        </authorList>
    </citation>
    <scope>NUCLEOTIDE SEQUENCE [LARGE SCALE GENOMIC DNA]</scope>
    <source>
        <strain evidence="1 4">JA575</strain>
    </source>
</reference>
<accession>A0A336JSA5</accession>
<dbReference type="EMBL" id="QRDT01000010">
    <property type="protein sequence ID" value="RED34487.1"/>
    <property type="molecule type" value="Genomic_DNA"/>
</dbReference>
<evidence type="ECO:0000313" key="1">
    <source>
        <dbReference type="EMBL" id="RED34487.1"/>
    </source>
</evidence>
<dbReference type="Proteomes" id="UP000252631">
    <property type="component" value="Unassembled WGS sequence"/>
</dbReference>
<dbReference type="EMBL" id="UFQQ01000010">
    <property type="protein sequence ID" value="SSW91156.1"/>
    <property type="molecule type" value="Genomic_DNA"/>
</dbReference>
<protein>
    <submittedName>
        <fullName evidence="2">Uncharacterized protein</fullName>
    </submittedName>
</protein>
<evidence type="ECO:0000313" key="3">
    <source>
        <dbReference type="Proteomes" id="UP000252631"/>
    </source>
</evidence>
<sequence length="50" mass="5123">MVRRRTKRATGNGMLSNTCCAKGSAVHGGTGRAGTELPTGAVPLVAFYLS</sequence>